<reference evidence="2 3" key="1">
    <citation type="submission" date="2016-12" db="EMBL/GenBank/DDBJ databases">
        <authorList>
            <person name="Song W.-J."/>
            <person name="Kurnit D.M."/>
        </authorList>
    </citation>
    <scope>NUCLEOTIDE SEQUENCE [LARGE SCALE GENOMIC DNA]</scope>
    <source>
        <strain evidence="2 3">CGMCC 1.10808</strain>
    </source>
</reference>
<organism evidence="2 3">
    <name type="scientific">Oceanicella actignis</name>
    <dbReference type="NCBI Taxonomy" id="1189325"/>
    <lineage>
        <taxon>Bacteria</taxon>
        <taxon>Pseudomonadati</taxon>
        <taxon>Pseudomonadota</taxon>
        <taxon>Alphaproteobacteria</taxon>
        <taxon>Rhodobacterales</taxon>
        <taxon>Paracoccaceae</taxon>
        <taxon>Oceanicella</taxon>
    </lineage>
</organism>
<dbReference type="AlphaFoldDB" id="A0A1M7S9E5"/>
<feature type="region of interest" description="Disordered" evidence="1">
    <location>
        <begin position="17"/>
        <end position="39"/>
    </location>
</feature>
<sequence length="39" mass="4391">MPGASLGGWLAWRRVRRAQRADRAPDARSDPARKKEDDA</sequence>
<evidence type="ECO:0000313" key="3">
    <source>
        <dbReference type="Proteomes" id="UP000184066"/>
    </source>
</evidence>
<name>A0A1M7S9E5_9RHOB</name>
<keyword evidence="3" id="KW-1185">Reference proteome</keyword>
<dbReference type="EMBL" id="FRDL01000002">
    <property type="protein sequence ID" value="SHN55060.1"/>
    <property type="molecule type" value="Genomic_DNA"/>
</dbReference>
<proteinExistence type="predicted"/>
<dbReference type="Proteomes" id="UP000184066">
    <property type="component" value="Unassembled WGS sequence"/>
</dbReference>
<evidence type="ECO:0000313" key="2">
    <source>
        <dbReference type="EMBL" id="SHN55060.1"/>
    </source>
</evidence>
<gene>
    <name evidence="2" type="ORF">SAMN05216200_10281</name>
</gene>
<evidence type="ECO:0000256" key="1">
    <source>
        <dbReference type="SAM" id="MobiDB-lite"/>
    </source>
</evidence>
<feature type="compositionally biased region" description="Basic and acidic residues" evidence="1">
    <location>
        <begin position="19"/>
        <end position="39"/>
    </location>
</feature>
<accession>A0A1M7S9E5</accession>
<protein>
    <submittedName>
        <fullName evidence="2">Uncharacterized protein</fullName>
    </submittedName>
</protein>